<gene>
    <name evidence="9" type="ORF">EOD42_10030</name>
</gene>
<evidence type="ECO:0000256" key="2">
    <source>
        <dbReference type="ARBA" id="ARBA00022448"/>
    </source>
</evidence>
<evidence type="ECO:0000259" key="8">
    <source>
        <dbReference type="Pfam" id="PF22691"/>
    </source>
</evidence>
<keyword evidence="4" id="KW-0445">Lipid transport</keyword>
<dbReference type="PROSITE" id="PS00737">
    <property type="entry name" value="THIOLASE_2"/>
    <property type="match status" value="1"/>
</dbReference>
<dbReference type="InterPro" id="IPR002155">
    <property type="entry name" value="Thiolase"/>
</dbReference>
<feature type="domain" description="Thiolase N-terminal" evidence="7">
    <location>
        <begin position="6"/>
        <end position="195"/>
    </location>
</feature>
<dbReference type="GO" id="GO:0006869">
    <property type="term" value="P:lipid transport"/>
    <property type="evidence" value="ECO:0007669"/>
    <property type="project" value="UniProtKB-KW"/>
</dbReference>
<dbReference type="Pfam" id="PF00108">
    <property type="entry name" value="Thiolase_N"/>
    <property type="match status" value="1"/>
</dbReference>
<keyword evidence="5" id="KW-0446">Lipid-binding</keyword>
<proteinExistence type="predicted"/>
<evidence type="ECO:0000256" key="3">
    <source>
        <dbReference type="ARBA" id="ARBA00022679"/>
    </source>
</evidence>
<evidence type="ECO:0000313" key="9">
    <source>
        <dbReference type="EMBL" id="RVT96741.1"/>
    </source>
</evidence>
<dbReference type="PANTHER" id="PTHR42870">
    <property type="entry name" value="ACETYL-COA C-ACETYLTRANSFERASE"/>
    <property type="match status" value="1"/>
</dbReference>
<dbReference type="GO" id="GO:0008289">
    <property type="term" value="F:lipid binding"/>
    <property type="evidence" value="ECO:0007669"/>
    <property type="project" value="UniProtKB-KW"/>
</dbReference>
<accession>A0A437MGG9</accession>
<evidence type="ECO:0000259" key="7">
    <source>
        <dbReference type="Pfam" id="PF00108"/>
    </source>
</evidence>
<dbReference type="Proteomes" id="UP000282957">
    <property type="component" value="Unassembled WGS sequence"/>
</dbReference>
<keyword evidence="10" id="KW-1185">Reference proteome</keyword>
<dbReference type="InterPro" id="IPR016039">
    <property type="entry name" value="Thiolase-like"/>
</dbReference>
<dbReference type="PANTHER" id="PTHR42870:SF1">
    <property type="entry name" value="NON-SPECIFIC LIPID-TRANSFER PROTEIN-LIKE 2"/>
    <property type="match status" value="1"/>
</dbReference>
<organism evidence="9 10">
    <name type="scientific">Rhodovarius crocodyli</name>
    <dbReference type="NCBI Taxonomy" id="1979269"/>
    <lineage>
        <taxon>Bacteria</taxon>
        <taxon>Pseudomonadati</taxon>
        <taxon>Pseudomonadota</taxon>
        <taxon>Alphaproteobacteria</taxon>
        <taxon>Acetobacterales</taxon>
        <taxon>Roseomonadaceae</taxon>
        <taxon>Rhodovarius</taxon>
    </lineage>
</organism>
<dbReference type="InterPro" id="IPR055140">
    <property type="entry name" value="Thiolase_C_2"/>
</dbReference>
<dbReference type="RefSeq" id="WP_127787392.1">
    <property type="nucleotide sequence ID" value="NZ_SACL01000003.1"/>
</dbReference>
<dbReference type="SUPFAM" id="SSF53901">
    <property type="entry name" value="Thiolase-like"/>
    <property type="match status" value="1"/>
</dbReference>
<keyword evidence="3" id="KW-0808">Transferase</keyword>
<dbReference type="Gene3D" id="3.40.47.10">
    <property type="match status" value="1"/>
</dbReference>
<evidence type="ECO:0000256" key="6">
    <source>
        <dbReference type="ARBA" id="ARBA00032316"/>
    </source>
</evidence>
<name>A0A437MGG9_9PROT</name>
<dbReference type="AlphaFoldDB" id="A0A437MGG9"/>
<dbReference type="EMBL" id="SACL01000003">
    <property type="protein sequence ID" value="RVT96741.1"/>
    <property type="molecule type" value="Genomic_DNA"/>
</dbReference>
<protein>
    <recommendedName>
        <fullName evidence="1">propanoyl-CoA C-acyltransferase</fullName>
        <ecNumber evidence="1">2.3.1.176</ecNumber>
    </recommendedName>
    <alternativeName>
        <fullName evidence="6">Propanoyl-CoA C-acyltransferase</fullName>
    </alternativeName>
</protein>
<reference evidence="9 10" key="1">
    <citation type="submission" date="2019-01" db="EMBL/GenBank/DDBJ databases">
        <authorList>
            <person name="Chen W.-M."/>
        </authorList>
    </citation>
    <scope>NUCLEOTIDE SEQUENCE [LARGE SCALE GENOMIC DNA]</scope>
    <source>
        <strain evidence="9 10">CCP-6</strain>
    </source>
</reference>
<evidence type="ECO:0000256" key="1">
    <source>
        <dbReference type="ARBA" id="ARBA00012352"/>
    </source>
</evidence>
<dbReference type="CDD" id="cd00829">
    <property type="entry name" value="SCP-x_thiolase"/>
    <property type="match status" value="1"/>
</dbReference>
<feature type="domain" description="Thiolase C-terminal" evidence="8">
    <location>
        <begin position="255"/>
        <end position="378"/>
    </location>
</feature>
<dbReference type="OrthoDB" id="9790314at2"/>
<comment type="caution">
    <text evidence="9">The sequence shown here is derived from an EMBL/GenBank/DDBJ whole genome shotgun (WGS) entry which is preliminary data.</text>
</comment>
<sequence length="392" mass="40156">MQQQCAVIGIGMTPFGKFMDRGIREMSEAAVAEALADAGVAATEIGHVYFANSAAGLITGQEMIRGQAALRFTGLAGKPVSNVENACASGSTALYHAWLAVSAGEIDLALVVGAEKLTHPDKTVSSQAFARAVDLEEKLPDHVGAGNGSIFMDIYAEKTRRYMAKTGATAEDFAGIVVKSRQAGARNPYAQFRTETTAEAVLGARMISNPLTLPMCSAIGDGASAIVLASAAAVRRLGSPKPVWIGGISVVSGLADLSLPNCAERCAQAVYERAGIGPQDVHVVELHDATAPAELLHYENLGLCGQGEAPALLRSGATGLGGRVSVNPSGGLLSRGHPIGATGAAQIVELTQQLRGTATGRQREGAKVALAENNGGQIGPDAAVGVATVLHV</sequence>
<evidence type="ECO:0000256" key="4">
    <source>
        <dbReference type="ARBA" id="ARBA00023055"/>
    </source>
</evidence>
<keyword evidence="2" id="KW-0813">Transport</keyword>
<dbReference type="PIRSF" id="PIRSF000429">
    <property type="entry name" value="Ac-CoA_Ac_transf"/>
    <property type="match status" value="1"/>
</dbReference>
<dbReference type="Pfam" id="PF22691">
    <property type="entry name" value="Thiolase_C_1"/>
    <property type="match status" value="1"/>
</dbReference>
<evidence type="ECO:0000256" key="5">
    <source>
        <dbReference type="ARBA" id="ARBA00023121"/>
    </source>
</evidence>
<dbReference type="InterPro" id="IPR020616">
    <property type="entry name" value="Thiolase_N"/>
</dbReference>
<dbReference type="EC" id="2.3.1.176" evidence="1"/>
<evidence type="ECO:0000313" key="10">
    <source>
        <dbReference type="Proteomes" id="UP000282957"/>
    </source>
</evidence>
<dbReference type="InterPro" id="IPR020613">
    <property type="entry name" value="Thiolase_CS"/>
</dbReference>
<dbReference type="GO" id="GO:0003988">
    <property type="term" value="F:acetyl-CoA C-acyltransferase activity"/>
    <property type="evidence" value="ECO:0007669"/>
    <property type="project" value="UniProtKB-ARBA"/>
</dbReference>